<keyword evidence="2" id="KW-1185">Reference proteome</keyword>
<evidence type="ECO:0000313" key="1">
    <source>
        <dbReference type="EMBL" id="MFC6037790.1"/>
    </source>
</evidence>
<accession>A0ABW1L0E4</accession>
<dbReference type="Proteomes" id="UP001596116">
    <property type="component" value="Unassembled WGS sequence"/>
</dbReference>
<evidence type="ECO:0000313" key="2">
    <source>
        <dbReference type="Proteomes" id="UP001596116"/>
    </source>
</evidence>
<protein>
    <submittedName>
        <fullName evidence="1">Uncharacterized protein</fullName>
    </submittedName>
</protein>
<name>A0ABW1L0E4_9PROT</name>
<comment type="caution">
    <text evidence="1">The sequence shown here is derived from an EMBL/GenBank/DDBJ whole genome shotgun (WGS) entry which is preliminary data.</text>
</comment>
<dbReference type="EMBL" id="JBHPON010000003">
    <property type="protein sequence ID" value="MFC6037790.1"/>
    <property type="molecule type" value="Genomic_DNA"/>
</dbReference>
<sequence length="81" mass="8792">MSPPATISATLKNIDEPKGIRGIESNGLSSVINNTLNNVFISQEVVMNVQVTNYDFAMSMRRVSNVTSQAVSQSFFLPGLN</sequence>
<dbReference type="RefSeq" id="WP_379923971.1">
    <property type="nucleotide sequence ID" value="NZ_JBHPON010000003.1"/>
</dbReference>
<gene>
    <name evidence="1" type="ORF">ACFMB1_19720</name>
</gene>
<organism evidence="1 2">
    <name type="scientific">Hyphococcus aureus</name>
    <dbReference type="NCBI Taxonomy" id="2666033"/>
    <lineage>
        <taxon>Bacteria</taxon>
        <taxon>Pseudomonadati</taxon>
        <taxon>Pseudomonadota</taxon>
        <taxon>Alphaproteobacteria</taxon>
        <taxon>Parvularculales</taxon>
        <taxon>Parvularculaceae</taxon>
        <taxon>Hyphococcus</taxon>
    </lineage>
</organism>
<reference evidence="1 2" key="1">
    <citation type="submission" date="2024-09" db="EMBL/GenBank/DDBJ databases">
        <authorList>
            <person name="Zhang Z.-H."/>
        </authorList>
    </citation>
    <scope>NUCLEOTIDE SEQUENCE [LARGE SCALE GENOMIC DNA]</scope>
    <source>
        <strain evidence="1 2">HHTR114</strain>
    </source>
</reference>
<proteinExistence type="predicted"/>